<dbReference type="Proteomes" id="UP000193922">
    <property type="component" value="Unassembled WGS sequence"/>
</dbReference>
<keyword evidence="2" id="KW-0540">Nuclease</keyword>
<reference evidence="6 7" key="1">
    <citation type="submission" date="2016-07" db="EMBL/GenBank/DDBJ databases">
        <title>Pervasive Adenine N6-methylation of Active Genes in Fungi.</title>
        <authorList>
            <consortium name="DOE Joint Genome Institute"/>
            <person name="Mondo S.J."/>
            <person name="Dannebaum R.O."/>
            <person name="Kuo R.C."/>
            <person name="Labutti K."/>
            <person name="Haridas S."/>
            <person name="Kuo A."/>
            <person name="Salamov A."/>
            <person name="Ahrendt S.R."/>
            <person name="Lipzen A."/>
            <person name="Sullivan W."/>
            <person name="Andreopoulos W.B."/>
            <person name="Clum A."/>
            <person name="Lindquist E."/>
            <person name="Daum C."/>
            <person name="Ramamoorthy G.K."/>
            <person name="Gryganskyi A."/>
            <person name="Culley D."/>
            <person name="Magnuson J.K."/>
            <person name="James T.Y."/>
            <person name="O'Malley M.A."/>
            <person name="Stajich J.E."/>
            <person name="Spatafora J.W."/>
            <person name="Visel A."/>
            <person name="Grigoriev I.V."/>
        </authorList>
    </citation>
    <scope>NUCLEOTIDE SEQUENCE [LARGE SCALE GENOMIC DNA]</scope>
    <source>
        <strain evidence="6 7">ATCC 12442</strain>
    </source>
</reference>
<feature type="domain" description="Exonuclease" evidence="5">
    <location>
        <begin position="7"/>
        <end position="182"/>
    </location>
</feature>
<dbReference type="GeneID" id="63801672"/>
<dbReference type="Pfam" id="PF00929">
    <property type="entry name" value="RNase_T"/>
    <property type="match status" value="1"/>
</dbReference>
<gene>
    <name evidence="6" type="ORF">DL89DRAFT_242995</name>
</gene>
<evidence type="ECO:0000256" key="4">
    <source>
        <dbReference type="ARBA" id="ARBA00022839"/>
    </source>
</evidence>
<keyword evidence="3" id="KW-0378">Hydrolase</keyword>
<proteinExistence type="inferred from homology"/>
<dbReference type="GO" id="GO:0000175">
    <property type="term" value="F:3'-5'-RNA exonuclease activity"/>
    <property type="evidence" value="ECO:0007669"/>
    <property type="project" value="InterPro"/>
</dbReference>
<dbReference type="InterPro" id="IPR022894">
    <property type="entry name" value="Oligoribonuclease"/>
</dbReference>
<dbReference type="GO" id="GO:0005739">
    <property type="term" value="C:mitochondrion"/>
    <property type="evidence" value="ECO:0007669"/>
    <property type="project" value="TreeGrafter"/>
</dbReference>
<dbReference type="NCBIfam" id="NF003765">
    <property type="entry name" value="PRK05359.1"/>
    <property type="match status" value="1"/>
</dbReference>
<dbReference type="InterPro" id="IPR013520">
    <property type="entry name" value="Ribonucl_H"/>
</dbReference>
<name>A0A1Y1WLZ0_9FUNG</name>
<dbReference type="RefSeq" id="XP_040747417.1">
    <property type="nucleotide sequence ID" value="XM_040885024.1"/>
</dbReference>
<keyword evidence="4" id="KW-0269">Exonuclease</keyword>
<comment type="caution">
    <text evidence="6">The sequence shown here is derived from an EMBL/GenBank/DDBJ whole genome shotgun (WGS) entry which is preliminary data.</text>
</comment>
<dbReference type="EMBL" id="MCFD01000001">
    <property type="protein sequence ID" value="ORX74206.1"/>
    <property type="molecule type" value="Genomic_DNA"/>
</dbReference>
<accession>A0A1Y1WLZ0</accession>
<evidence type="ECO:0000259" key="5">
    <source>
        <dbReference type="SMART" id="SM00479"/>
    </source>
</evidence>
<comment type="similarity">
    <text evidence="1">Belongs to the oligoribonuclease family.</text>
</comment>
<sequence>MSAANPPLVWIDCEMTGLDYNNDTIIEIACIITDGDLSTLEQGEDIIIHHPKAVMDSMNEWCIEHHGKSGLTQAVLDSKVTMAEAEERVLALVKRHCPTPRTAILAGNSVHADRAFLYRLMPKLNEYLHYRIIDVSSIGELGKRWNPSVCLKRPKKKEAHRALDDILESIEELRYYQKNLFKP</sequence>
<dbReference type="PANTHER" id="PTHR11046">
    <property type="entry name" value="OLIGORIBONUCLEASE, MITOCHONDRIAL"/>
    <property type="match status" value="1"/>
</dbReference>
<dbReference type="FunFam" id="3.30.420.10:FF:000003">
    <property type="entry name" value="Oligoribonuclease"/>
    <property type="match status" value="1"/>
</dbReference>
<keyword evidence="7" id="KW-1185">Reference proteome</keyword>
<dbReference type="SUPFAM" id="SSF53098">
    <property type="entry name" value="Ribonuclease H-like"/>
    <property type="match status" value="1"/>
</dbReference>
<dbReference type="InterPro" id="IPR036397">
    <property type="entry name" value="RNaseH_sf"/>
</dbReference>
<dbReference type="PANTHER" id="PTHR11046:SF0">
    <property type="entry name" value="OLIGORIBONUCLEASE, MITOCHONDRIAL"/>
    <property type="match status" value="1"/>
</dbReference>
<protein>
    <submittedName>
        <fullName evidence="6">Ribonuclease H-like protein</fullName>
    </submittedName>
</protein>
<dbReference type="CDD" id="cd06135">
    <property type="entry name" value="Orn"/>
    <property type="match status" value="1"/>
</dbReference>
<evidence type="ECO:0000313" key="6">
    <source>
        <dbReference type="EMBL" id="ORX74206.1"/>
    </source>
</evidence>
<dbReference type="OrthoDB" id="270189at2759"/>
<dbReference type="STRING" id="61395.A0A1Y1WLZ0"/>
<dbReference type="SMART" id="SM00479">
    <property type="entry name" value="EXOIII"/>
    <property type="match status" value="1"/>
</dbReference>
<dbReference type="Gene3D" id="3.30.420.10">
    <property type="entry name" value="Ribonuclease H-like superfamily/Ribonuclease H"/>
    <property type="match status" value="1"/>
</dbReference>
<dbReference type="AlphaFoldDB" id="A0A1Y1WLZ0"/>
<evidence type="ECO:0000256" key="2">
    <source>
        <dbReference type="ARBA" id="ARBA00022722"/>
    </source>
</evidence>
<evidence type="ECO:0000256" key="3">
    <source>
        <dbReference type="ARBA" id="ARBA00022801"/>
    </source>
</evidence>
<evidence type="ECO:0000256" key="1">
    <source>
        <dbReference type="ARBA" id="ARBA00009921"/>
    </source>
</evidence>
<evidence type="ECO:0000313" key="7">
    <source>
        <dbReference type="Proteomes" id="UP000193922"/>
    </source>
</evidence>
<dbReference type="InterPro" id="IPR012337">
    <property type="entry name" value="RNaseH-like_sf"/>
</dbReference>
<organism evidence="6 7">
    <name type="scientific">Linderina pennispora</name>
    <dbReference type="NCBI Taxonomy" id="61395"/>
    <lineage>
        <taxon>Eukaryota</taxon>
        <taxon>Fungi</taxon>
        <taxon>Fungi incertae sedis</taxon>
        <taxon>Zoopagomycota</taxon>
        <taxon>Kickxellomycotina</taxon>
        <taxon>Kickxellomycetes</taxon>
        <taxon>Kickxellales</taxon>
        <taxon>Kickxellaceae</taxon>
        <taxon>Linderina</taxon>
    </lineage>
</organism>
<dbReference type="GO" id="GO:0003676">
    <property type="term" value="F:nucleic acid binding"/>
    <property type="evidence" value="ECO:0007669"/>
    <property type="project" value="InterPro"/>
</dbReference>